<organism evidence="1 2">
    <name type="scientific">Panagrolaimus sp. JU765</name>
    <dbReference type="NCBI Taxonomy" id="591449"/>
    <lineage>
        <taxon>Eukaryota</taxon>
        <taxon>Metazoa</taxon>
        <taxon>Ecdysozoa</taxon>
        <taxon>Nematoda</taxon>
        <taxon>Chromadorea</taxon>
        <taxon>Rhabditida</taxon>
        <taxon>Tylenchina</taxon>
        <taxon>Panagrolaimomorpha</taxon>
        <taxon>Panagrolaimoidea</taxon>
        <taxon>Panagrolaimidae</taxon>
        <taxon>Panagrolaimus</taxon>
    </lineage>
</organism>
<dbReference type="WBParaSite" id="JU765_v2.g9452.t1">
    <property type="protein sequence ID" value="JU765_v2.g9452.t1"/>
    <property type="gene ID" value="JU765_v2.g9452"/>
</dbReference>
<sequence length="92" mass="10888">MLNALETNRRTDKAQAEANRARSVLRQNIEYIKSYLDPHPPSEDKANLMKKIEEIDKWLISNKKELTNDIRNKFESIEEDAKKMLIKYPKVE</sequence>
<proteinExistence type="predicted"/>
<protein>
    <submittedName>
        <fullName evidence="2">Uncharacterized protein</fullName>
    </submittedName>
</protein>
<evidence type="ECO:0000313" key="2">
    <source>
        <dbReference type="WBParaSite" id="JU765_v2.g9452.t1"/>
    </source>
</evidence>
<evidence type="ECO:0000313" key="1">
    <source>
        <dbReference type="Proteomes" id="UP000887576"/>
    </source>
</evidence>
<accession>A0AC34RS03</accession>
<name>A0AC34RS03_9BILA</name>
<reference evidence="2" key="1">
    <citation type="submission" date="2022-11" db="UniProtKB">
        <authorList>
            <consortium name="WormBaseParasite"/>
        </authorList>
    </citation>
    <scope>IDENTIFICATION</scope>
</reference>
<dbReference type="Proteomes" id="UP000887576">
    <property type="component" value="Unplaced"/>
</dbReference>